<evidence type="ECO:0000313" key="2">
    <source>
        <dbReference type="Proteomes" id="UP000591844"/>
    </source>
</evidence>
<keyword evidence="2" id="KW-1185">Reference proteome</keyword>
<reference evidence="1 2" key="1">
    <citation type="submission" date="2018-02" db="EMBL/GenBank/DDBJ databases">
        <authorList>
            <person name="Machado R.A."/>
        </authorList>
    </citation>
    <scope>NUCLEOTIDE SEQUENCE [LARGE SCALE GENOMIC DNA]</scope>
    <source>
        <strain evidence="1 2">DSM 19724</strain>
    </source>
</reference>
<dbReference type="Proteomes" id="UP000591844">
    <property type="component" value="Unassembled WGS sequence"/>
</dbReference>
<accession>A0A7X5TI88</accession>
<evidence type="ECO:0000313" key="1">
    <source>
        <dbReference type="EMBL" id="NHB93605.1"/>
    </source>
</evidence>
<proteinExistence type="predicted"/>
<protein>
    <submittedName>
        <fullName evidence="1">Uncharacterized protein</fullName>
    </submittedName>
</protein>
<dbReference type="EMBL" id="PUJW01000017">
    <property type="protein sequence ID" value="NHB93605.1"/>
    <property type="molecule type" value="Genomic_DNA"/>
</dbReference>
<dbReference type="AlphaFoldDB" id="A0A7X5TI88"/>
<comment type="caution">
    <text evidence="1">The sequence shown here is derived from an EMBL/GenBank/DDBJ whole genome shotgun (WGS) entry which is preliminary data.</text>
</comment>
<gene>
    <name evidence="1" type="ORF">C5469_16225</name>
</gene>
<name>A0A7X5TI88_9GAMM</name>
<organism evidence="1 2">
    <name type="scientific">Photorhabdus cinerea</name>
    <dbReference type="NCBI Taxonomy" id="471575"/>
    <lineage>
        <taxon>Bacteria</taxon>
        <taxon>Pseudomonadati</taxon>
        <taxon>Pseudomonadota</taxon>
        <taxon>Gammaproteobacteria</taxon>
        <taxon>Enterobacterales</taxon>
        <taxon>Morganellaceae</taxon>
        <taxon>Photorhabdus</taxon>
    </lineage>
</organism>
<sequence>MYNKDKGRSAMNIMIKNFHTGNGDGHTTYVMNIVKYGGVDKGASRNIASNIPSGCLPPPPKLKA</sequence>